<proteinExistence type="predicted"/>
<organism evidence="1 2">
    <name type="scientific">Trichomonascus ciferrii</name>
    <dbReference type="NCBI Taxonomy" id="44093"/>
    <lineage>
        <taxon>Eukaryota</taxon>
        <taxon>Fungi</taxon>
        <taxon>Dikarya</taxon>
        <taxon>Ascomycota</taxon>
        <taxon>Saccharomycotina</taxon>
        <taxon>Dipodascomycetes</taxon>
        <taxon>Dipodascales</taxon>
        <taxon>Trichomonascaceae</taxon>
        <taxon>Trichomonascus</taxon>
        <taxon>Trichomonascus ciferrii complex</taxon>
    </lineage>
</organism>
<dbReference type="AlphaFoldDB" id="A0A642V8K6"/>
<accession>A0A642V8K6</accession>
<sequence>MEHKVRQFVGNRSAGDQTVSCSNNNRGVLVRVFTPDNELLNNRNYWLDTCYVCTARNRNSCPSSSFLVGPSSVWRASGAGGYETIVEMSEDDEFTQIVVQISIGLDRCQNLPLPVIRRAQRIHKSWNPGEDRTIQNKELTYRIRVDPVVSGPRRNEFNEVVYPFKVTISEIAFNTAYLLDRLDSVSDSSTIFSASGGRFVNPIPNIQVNP</sequence>
<evidence type="ECO:0000313" key="2">
    <source>
        <dbReference type="Proteomes" id="UP000761534"/>
    </source>
</evidence>
<protein>
    <submittedName>
        <fullName evidence="1">Uncharacterized protein</fullName>
    </submittedName>
</protein>
<name>A0A642V8K6_9ASCO</name>
<dbReference type="VEuPathDB" id="FungiDB:TRICI_001313"/>
<reference evidence="1" key="1">
    <citation type="journal article" date="2019" name="G3 (Bethesda)">
        <title>Genome Assemblies of Two Rare Opportunistic Yeast Pathogens: Diutina rugosa (syn. Candida rugosa) and Trichomonascus ciferrii (syn. Candida ciferrii).</title>
        <authorList>
            <person name="Mixao V."/>
            <person name="Saus E."/>
            <person name="Hansen A.P."/>
            <person name="Lass-Florl C."/>
            <person name="Gabaldon T."/>
        </authorList>
    </citation>
    <scope>NUCLEOTIDE SEQUENCE</scope>
    <source>
        <strain evidence="1">CBS 4856</strain>
    </source>
</reference>
<comment type="caution">
    <text evidence="1">The sequence shown here is derived from an EMBL/GenBank/DDBJ whole genome shotgun (WGS) entry which is preliminary data.</text>
</comment>
<dbReference type="EMBL" id="SWFS01000097">
    <property type="protein sequence ID" value="KAA8916450.1"/>
    <property type="molecule type" value="Genomic_DNA"/>
</dbReference>
<evidence type="ECO:0000313" key="1">
    <source>
        <dbReference type="EMBL" id="KAA8916450.1"/>
    </source>
</evidence>
<gene>
    <name evidence="1" type="ORF">TRICI_001313</name>
</gene>
<dbReference type="Proteomes" id="UP000761534">
    <property type="component" value="Unassembled WGS sequence"/>
</dbReference>
<keyword evidence="2" id="KW-1185">Reference proteome</keyword>